<reference evidence="3" key="2">
    <citation type="submission" date="2021-11" db="EMBL/GenBank/DDBJ databases">
        <authorList>
            <consortium name="Genoscope - CEA"/>
            <person name="William W."/>
        </authorList>
    </citation>
    <scope>NUCLEOTIDE SEQUENCE</scope>
</reference>
<name>A0A7S3ZX69_9STRA</name>
<keyword evidence="4" id="KW-1185">Reference proteome</keyword>
<accession>A0A7S3ZX69</accession>
<feature type="region of interest" description="Disordered" evidence="1">
    <location>
        <begin position="1"/>
        <end position="25"/>
    </location>
</feature>
<reference evidence="2" key="1">
    <citation type="submission" date="2021-01" db="EMBL/GenBank/DDBJ databases">
        <authorList>
            <person name="Corre E."/>
            <person name="Pelletier E."/>
            <person name="Niang G."/>
            <person name="Scheremetjew M."/>
            <person name="Finn R."/>
            <person name="Kale V."/>
            <person name="Holt S."/>
            <person name="Cochrane G."/>
            <person name="Meng A."/>
            <person name="Brown T."/>
            <person name="Cohen L."/>
        </authorList>
    </citation>
    <scope>NUCLEOTIDE SEQUENCE</scope>
    <source>
        <strain evidence="2">CCMP1756</strain>
    </source>
</reference>
<organism evidence="2">
    <name type="scientific">Pelagomonas calceolata</name>
    <dbReference type="NCBI Taxonomy" id="35677"/>
    <lineage>
        <taxon>Eukaryota</taxon>
        <taxon>Sar</taxon>
        <taxon>Stramenopiles</taxon>
        <taxon>Ochrophyta</taxon>
        <taxon>Pelagophyceae</taxon>
        <taxon>Pelagomonadales</taxon>
        <taxon>Pelagomonadaceae</taxon>
        <taxon>Pelagomonas</taxon>
    </lineage>
</organism>
<dbReference type="Proteomes" id="UP000789595">
    <property type="component" value="Unassembled WGS sequence"/>
</dbReference>
<evidence type="ECO:0000313" key="2">
    <source>
        <dbReference type="EMBL" id="CAE0696682.1"/>
    </source>
</evidence>
<dbReference type="EMBL" id="CAKKNE010000005">
    <property type="protein sequence ID" value="CAH0376893.1"/>
    <property type="molecule type" value="Genomic_DNA"/>
</dbReference>
<evidence type="ECO:0000313" key="4">
    <source>
        <dbReference type="Proteomes" id="UP000789595"/>
    </source>
</evidence>
<evidence type="ECO:0000256" key="1">
    <source>
        <dbReference type="SAM" id="MobiDB-lite"/>
    </source>
</evidence>
<dbReference type="AlphaFoldDB" id="A0A7S3ZX69"/>
<dbReference type="EMBL" id="HBIW01014104">
    <property type="protein sequence ID" value="CAE0696682.1"/>
    <property type="molecule type" value="Transcribed_RNA"/>
</dbReference>
<sequence>MASNVDQQPWDDGVDICGQSVPMDNDEGWRRAVASMKQKDEPMESNEDDDGGLYERLMRDDARINAQLSDLRAAHRAGALDREAFSAQALERLRPKPLRDMLEVDASDPIAVVGRSKAVDEATLRALSSIVSGPRSSPEQRKRWPVSLGQDPIIKATSSGDRLVLRFRCEDDVKVWCWKMAHQVFANEGAGLLYTQNVSFEYPCAPTNLSRLFRYVSEGVVSADASGTLVLAASDRTLAYPDAEYGFEGELLSRWVARTVGRLAGTQSYATRDPPGFTSGEDDDLDTAFEKRWVSKAEEEDIDRAFADDAPE</sequence>
<gene>
    <name evidence="2" type="ORF">PCAL00307_LOCUS12118</name>
    <name evidence="3" type="ORF">PECAL_5P14890</name>
</gene>
<evidence type="ECO:0000313" key="3">
    <source>
        <dbReference type="EMBL" id="CAH0376893.1"/>
    </source>
</evidence>
<proteinExistence type="predicted"/>
<protein>
    <submittedName>
        <fullName evidence="2">Uncharacterized protein</fullName>
    </submittedName>
</protein>